<sequence>MAELVGTAEIRVDMNTRDAARSIRAMVSRSDGPLRNFKDRIGDVADELDRVRTVARDISVSARLDNQLSAGAAQVRNAVDDLGRLGPVRIGARVDDDTAPGIASVRASVDRLRALGSVQITVNVQARAQQLTTAAVAVGRLREGSEDAGRALTALGARATAAAAQLNGLREAAQGAARALRVLSNRADNVAGRFGDLSGRTRTLRGDMDDLDASVRRLGPGLNGLRGRLGTLGGSAGGAGDRMSDVRAVLLSLATAAIPAAASLAPIAGYAMAAGVAVGALGLAMGKQVASVAAAAKAETKYKEAVREHGRTSKQAAEASNEYAREVARMPAPTRTAAAALSSLKTQYTGWSNALAKDTMPVFTRGLQTASALLPKFTPLVKTAASGLDRLIKIAAGGIRSPGMDALIQKVNALAGTALRRATDGLLSFIRSAQTGSVGGGVSSFMAYARANGPLAGETLRNLGSVLLNLVEAASGVGVGMLTVVNAFARLVNAVPQGLLNNLVQVYITFRLIKLAAAGMIAMNAGLAAMTGHIVAMRTAAAGATGRMASLRAGLAAMPGGAKFALAAVGVAVLTVGISKLVSKLDEAPPSAEKLSRSMIAFARTGKIGGEAARAFGKDLSGFGAAVGRVAHPSVMERIKDVGHTIVTLGLDTEAGLDKSQKSMQAVDKALSDLVSKGHTDIAAMGFKRYAAAAAKSGTSTEKLRGMMPKYKEALANAKAEQELVAQSMGLFGNQAIKTKTKLEAQKASADGLRQAIQALNEVNRASLGGMIAFEASIDTAAKAAKENAGSLRMVNGQLDVNSPKAQAAASALQDLATKTDEAGGAARESGKSWSTVSGIYERGRQKLITYGMQMGLTRGQATKLASEILKIPNKKTTLKGDVSDLSAKISKAKAQLSDKNIPKEKKARLTADIKRWNEQLIKAKVRLLMTPTKREARLTANVKDWRAKIASAEKQLKTAKGTKRAKLTGDIKDWKAKVASAERQLKKAKSTKTAKLRGDIKDWTAKLEAAKRRLKSVPPGKKAKLRAEIGDLLAKVRRARAALAKVTDKSVTIRTNYVSSVKARKGATFAPGGSYWGRRAKGGPIKRASGGPIQGFPGGGLLRGPGTSTSDSIPVMGSDGEFMMRTAAVKHYGEPFMDAINSMQLPARGTAHQVGTGGATATAGRSVEAPTVVNNFYFTNEGVIGSQRELEDWFVRAYARAQQQRRVP</sequence>
<dbReference type="Proteomes" id="UP001214441">
    <property type="component" value="Unassembled WGS sequence"/>
</dbReference>
<keyword evidence="1" id="KW-0175">Coiled coil</keyword>
<name>A0ABT6ZSB8_9ACTN</name>
<evidence type="ECO:0000313" key="4">
    <source>
        <dbReference type="Proteomes" id="UP001214441"/>
    </source>
</evidence>
<evidence type="ECO:0000256" key="2">
    <source>
        <dbReference type="SAM" id="MobiDB-lite"/>
    </source>
</evidence>
<comment type="caution">
    <text evidence="3">The sequence shown here is derived from an EMBL/GenBank/DDBJ whole genome shotgun (WGS) entry which is preliminary data.</text>
</comment>
<gene>
    <name evidence="3" type="ORF">NMN56_007335</name>
</gene>
<evidence type="ECO:0000313" key="3">
    <source>
        <dbReference type="EMBL" id="MDJ1131772.1"/>
    </source>
</evidence>
<feature type="coiled-coil region" evidence="1">
    <location>
        <begin position="907"/>
        <end position="1043"/>
    </location>
</feature>
<evidence type="ECO:0000256" key="1">
    <source>
        <dbReference type="SAM" id="Coils"/>
    </source>
</evidence>
<proteinExistence type="predicted"/>
<protein>
    <submittedName>
        <fullName evidence="3">Uncharacterized protein</fullName>
    </submittedName>
</protein>
<dbReference type="RefSeq" id="WP_274044506.1">
    <property type="nucleotide sequence ID" value="NZ_JANCPR020000006.1"/>
</dbReference>
<accession>A0ABT6ZSB8</accession>
<organism evidence="3 4">
    <name type="scientific">Streptomyces iconiensis</name>
    <dbReference type="NCBI Taxonomy" id="1384038"/>
    <lineage>
        <taxon>Bacteria</taxon>
        <taxon>Bacillati</taxon>
        <taxon>Actinomycetota</taxon>
        <taxon>Actinomycetes</taxon>
        <taxon>Kitasatosporales</taxon>
        <taxon>Streptomycetaceae</taxon>
        <taxon>Streptomyces</taxon>
    </lineage>
</organism>
<dbReference type="Gene3D" id="1.10.287.1490">
    <property type="match status" value="1"/>
</dbReference>
<keyword evidence="4" id="KW-1185">Reference proteome</keyword>
<dbReference type="EMBL" id="JANCPR020000006">
    <property type="protein sequence ID" value="MDJ1131772.1"/>
    <property type="molecule type" value="Genomic_DNA"/>
</dbReference>
<reference evidence="3 4" key="1">
    <citation type="submission" date="2023-05" db="EMBL/GenBank/DDBJ databases">
        <title>Streptantibioticus silvisoli sp. nov., acidotolerant actinomycetes 1 from pine litter.</title>
        <authorList>
            <person name="Swiecimska M."/>
            <person name="Golinska P."/>
            <person name="Sangal V."/>
            <person name="Wachnowicz B."/>
            <person name="Goodfellow M."/>
        </authorList>
    </citation>
    <scope>NUCLEOTIDE SEQUENCE [LARGE SCALE GENOMIC DNA]</scope>
    <source>
        <strain evidence="3 4">DSM 42109</strain>
    </source>
</reference>
<feature type="region of interest" description="Disordered" evidence="2">
    <location>
        <begin position="307"/>
        <end position="328"/>
    </location>
</feature>